<dbReference type="PROSITE" id="PS50158">
    <property type="entry name" value="ZF_CCHC"/>
    <property type="match status" value="1"/>
</dbReference>
<feature type="domain" description="CCHC-type" evidence="4">
    <location>
        <begin position="310"/>
        <end position="325"/>
    </location>
</feature>
<feature type="region of interest" description="Disordered" evidence="3">
    <location>
        <begin position="1"/>
        <end position="20"/>
    </location>
</feature>
<feature type="region of interest" description="Disordered" evidence="3">
    <location>
        <begin position="337"/>
        <end position="370"/>
    </location>
</feature>
<name>A0A9Q3FLH9_9BASI</name>
<accession>A0A9Q3FLH9</accession>
<keyword evidence="2" id="KW-0863">Zinc-finger</keyword>
<evidence type="ECO:0000256" key="1">
    <source>
        <dbReference type="ARBA" id="ARBA00022664"/>
    </source>
</evidence>
<evidence type="ECO:0000313" key="5">
    <source>
        <dbReference type="EMBL" id="MBW0539780.1"/>
    </source>
</evidence>
<evidence type="ECO:0000259" key="4">
    <source>
        <dbReference type="PROSITE" id="PS50158"/>
    </source>
</evidence>
<feature type="compositionally biased region" description="Polar residues" evidence="3">
    <location>
        <begin position="10"/>
        <end position="20"/>
    </location>
</feature>
<dbReference type="AlphaFoldDB" id="A0A9Q3FLH9"/>
<gene>
    <name evidence="5" type="ORF">O181_079495</name>
</gene>
<dbReference type="InterPro" id="IPR001878">
    <property type="entry name" value="Znf_CCHC"/>
</dbReference>
<dbReference type="SMART" id="SM00343">
    <property type="entry name" value="ZnF_C2HC"/>
    <property type="match status" value="1"/>
</dbReference>
<keyword evidence="2" id="KW-0479">Metal-binding</keyword>
<dbReference type="Gene3D" id="4.10.60.10">
    <property type="entry name" value="Zinc finger, CCHC-type"/>
    <property type="match status" value="1"/>
</dbReference>
<organism evidence="5 6">
    <name type="scientific">Austropuccinia psidii MF-1</name>
    <dbReference type="NCBI Taxonomy" id="1389203"/>
    <lineage>
        <taxon>Eukaryota</taxon>
        <taxon>Fungi</taxon>
        <taxon>Dikarya</taxon>
        <taxon>Basidiomycota</taxon>
        <taxon>Pucciniomycotina</taxon>
        <taxon>Pucciniomycetes</taxon>
        <taxon>Pucciniales</taxon>
        <taxon>Sphaerophragmiaceae</taxon>
        <taxon>Austropuccinia</taxon>
    </lineage>
</organism>
<sequence length="592" mass="68579">MDKIVKNLQEGHSQLSKASGETNNRLNLVFEEQHHSKRDMDCLDQYINKLFSVYHSMKPQPQGHAMDNPYHQDDIKPDAMLVNKARSPSQYQDGDNMSSFEEEALKQLPKASSWPKFSGTGEYDHMELIDSIDGLFIDVPSIPDYWITARLNTAFKGHASIWYIEMKEIHCRRNRPWWKRQIIQKYSNGTWIWQNSMSFENDKYSVDKDPYEWCLRQSKRLKAIDPQMRNHKLLTQMPGELDHAVKCGCNQNCTLDDISNTLQDVSKRTNIGKFTPYRSSSFKEKQPFRVEFKDKPKERVTEMEKKKNSCHNCGSTDHYANNCPKAKKKVYAIEKFPEEKTPTQDSDSDSLGDAIREQSDEEQDPREEFSVEYQEETPLEIQDIQLEAGMPQDTANKNLCKNTQYAQTFLVIPTKGMAYIHGTATKMTVCIDNAQHPLIIDSGAHCSIVSRNYLDNHFPNWEKQLLPTKANNFKSASGKMNSIGTIIKEMLIPHRKGNIRLNPEFLVIDDSHIQGFLLGTDYQRMYGIDIYNSKNRHITICTNKEKKFSLDIYQISAQDPLEELLNEFREGQFGTTLTRKQKLSPLKMLRNN</sequence>
<dbReference type="GO" id="GO:0003676">
    <property type="term" value="F:nucleic acid binding"/>
    <property type="evidence" value="ECO:0007669"/>
    <property type="project" value="InterPro"/>
</dbReference>
<dbReference type="Proteomes" id="UP000765509">
    <property type="component" value="Unassembled WGS sequence"/>
</dbReference>
<dbReference type="Gene3D" id="2.40.70.10">
    <property type="entry name" value="Acid Proteases"/>
    <property type="match status" value="1"/>
</dbReference>
<proteinExistence type="predicted"/>
<dbReference type="GO" id="GO:0006397">
    <property type="term" value="P:mRNA processing"/>
    <property type="evidence" value="ECO:0007669"/>
    <property type="project" value="UniProtKB-KW"/>
</dbReference>
<dbReference type="SUPFAM" id="SSF57756">
    <property type="entry name" value="Retrovirus zinc finger-like domains"/>
    <property type="match status" value="1"/>
</dbReference>
<dbReference type="Pfam" id="PF00098">
    <property type="entry name" value="zf-CCHC"/>
    <property type="match status" value="1"/>
</dbReference>
<comment type="caution">
    <text evidence="5">The sequence shown here is derived from an EMBL/GenBank/DDBJ whole genome shotgun (WGS) entry which is preliminary data.</text>
</comment>
<reference evidence="5" key="1">
    <citation type="submission" date="2021-03" db="EMBL/GenBank/DDBJ databases">
        <title>Draft genome sequence of rust myrtle Austropuccinia psidii MF-1, a brazilian biotype.</title>
        <authorList>
            <person name="Quecine M.C."/>
            <person name="Pachon D.M.R."/>
            <person name="Bonatelli M.L."/>
            <person name="Correr F.H."/>
            <person name="Franceschini L.M."/>
            <person name="Leite T.F."/>
            <person name="Margarido G.R.A."/>
            <person name="Almeida C.A."/>
            <person name="Ferrarezi J.A."/>
            <person name="Labate C.A."/>
        </authorList>
    </citation>
    <scope>NUCLEOTIDE SEQUENCE</scope>
    <source>
        <strain evidence="5">MF-1</strain>
    </source>
</reference>
<dbReference type="OrthoDB" id="2507294at2759"/>
<dbReference type="InterPro" id="IPR036875">
    <property type="entry name" value="Znf_CCHC_sf"/>
</dbReference>
<evidence type="ECO:0000313" key="6">
    <source>
        <dbReference type="Proteomes" id="UP000765509"/>
    </source>
</evidence>
<keyword evidence="2" id="KW-0862">Zinc</keyword>
<dbReference type="GO" id="GO:0008270">
    <property type="term" value="F:zinc ion binding"/>
    <property type="evidence" value="ECO:0007669"/>
    <property type="project" value="UniProtKB-KW"/>
</dbReference>
<evidence type="ECO:0000256" key="3">
    <source>
        <dbReference type="SAM" id="MobiDB-lite"/>
    </source>
</evidence>
<keyword evidence="1" id="KW-0507">mRNA processing</keyword>
<evidence type="ECO:0000256" key="2">
    <source>
        <dbReference type="PROSITE-ProRule" id="PRU00047"/>
    </source>
</evidence>
<keyword evidence="6" id="KW-1185">Reference proteome</keyword>
<dbReference type="EMBL" id="AVOT02044426">
    <property type="protein sequence ID" value="MBW0539780.1"/>
    <property type="molecule type" value="Genomic_DNA"/>
</dbReference>
<protein>
    <recommendedName>
        <fullName evidence="4">CCHC-type domain-containing protein</fullName>
    </recommendedName>
</protein>
<dbReference type="InterPro" id="IPR021109">
    <property type="entry name" value="Peptidase_aspartic_dom_sf"/>
</dbReference>